<protein>
    <submittedName>
        <fullName evidence="2">Cytochrome P450</fullName>
    </submittedName>
</protein>
<dbReference type="Pfam" id="PF00067">
    <property type="entry name" value="p450"/>
    <property type="match status" value="1"/>
</dbReference>
<reference evidence="3" key="1">
    <citation type="journal article" date="2019" name="Int. J. Syst. Evol. Microbiol.">
        <title>The Global Catalogue of Microorganisms (GCM) 10K type strain sequencing project: providing services to taxonomists for standard genome sequencing and annotation.</title>
        <authorList>
            <consortium name="The Broad Institute Genomics Platform"/>
            <consortium name="The Broad Institute Genome Sequencing Center for Infectious Disease"/>
            <person name="Wu L."/>
            <person name="Ma J."/>
        </authorList>
    </citation>
    <scope>NUCLEOTIDE SEQUENCE [LARGE SCALE GENOMIC DNA]</scope>
    <source>
        <strain evidence="3">XZYJ18</strain>
    </source>
</reference>
<evidence type="ECO:0000313" key="3">
    <source>
        <dbReference type="Proteomes" id="UP001595923"/>
    </source>
</evidence>
<name>A0ABV9DWZ3_9ACTN</name>
<dbReference type="RefSeq" id="WP_378573723.1">
    <property type="nucleotide sequence ID" value="NZ_JBHSFQ010000008.1"/>
</dbReference>
<proteinExistence type="inferred from homology"/>
<evidence type="ECO:0000313" key="2">
    <source>
        <dbReference type="EMBL" id="MFC4562470.1"/>
    </source>
</evidence>
<dbReference type="PANTHER" id="PTHR46696">
    <property type="entry name" value="P450, PUTATIVE (EUROFUNG)-RELATED"/>
    <property type="match status" value="1"/>
</dbReference>
<keyword evidence="3" id="KW-1185">Reference proteome</keyword>
<sequence length="394" mass="43323">MDETLPYFPFSARGDVVSPECRRLQQTRPIARVRTASAEAWLITGHTMAVRALEDGRLAPARGADPQGAAETFGMAADTVSSMEAIARAGLRKEFVRAIAPPRLAELEPWARAAARSMLDEVAASPPPADLYSRYARRFPIAVSCRLIGMPLAEGERLAELSEGVMSIHRRDVGDYLADWQRLRDYFSALLERPDLPDGVARGYRDGNAARPQADRVDATRLADALAWFFESSHVSATSVLANTFVTVLDRPGTLEGFRRDPGAIPAVSEEALRHSLFLHGALQRVAGQDMELGGLTIRAGDLVLISADMANRDPAAFPRPDRFDPRRDTKGHLAFGHGAGSCPGSALGRLMLRVAIAELAERFPRMRLAVARTRLAWRDDLMNRKPTRIPVRW</sequence>
<dbReference type="Proteomes" id="UP001595923">
    <property type="component" value="Unassembled WGS sequence"/>
</dbReference>
<dbReference type="InterPro" id="IPR002397">
    <property type="entry name" value="Cyt_P450_B"/>
</dbReference>
<dbReference type="InterPro" id="IPR036396">
    <property type="entry name" value="Cyt_P450_sf"/>
</dbReference>
<comment type="similarity">
    <text evidence="1">Belongs to the cytochrome P450 family.</text>
</comment>
<evidence type="ECO:0000256" key="1">
    <source>
        <dbReference type="ARBA" id="ARBA00010617"/>
    </source>
</evidence>
<gene>
    <name evidence="2" type="ORF">ACFO4E_11460</name>
</gene>
<comment type="caution">
    <text evidence="2">The sequence shown here is derived from an EMBL/GenBank/DDBJ whole genome shotgun (WGS) entry which is preliminary data.</text>
</comment>
<organism evidence="2 3">
    <name type="scientific">Nocardiopsis mangrovi</name>
    <dbReference type="NCBI Taxonomy" id="1179818"/>
    <lineage>
        <taxon>Bacteria</taxon>
        <taxon>Bacillati</taxon>
        <taxon>Actinomycetota</taxon>
        <taxon>Actinomycetes</taxon>
        <taxon>Streptosporangiales</taxon>
        <taxon>Nocardiopsidaceae</taxon>
        <taxon>Nocardiopsis</taxon>
    </lineage>
</organism>
<dbReference type="EMBL" id="JBHSFQ010000008">
    <property type="protein sequence ID" value="MFC4562470.1"/>
    <property type="molecule type" value="Genomic_DNA"/>
</dbReference>
<dbReference type="PRINTS" id="PR00359">
    <property type="entry name" value="BP450"/>
</dbReference>
<dbReference type="SUPFAM" id="SSF48264">
    <property type="entry name" value="Cytochrome P450"/>
    <property type="match status" value="1"/>
</dbReference>
<dbReference type="Gene3D" id="1.10.630.10">
    <property type="entry name" value="Cytochrome P450"/>
    <property type="match status" value="1"/>
</dbReference>
<accession>A0ABV9DWZ3</accession>
<dbReference type="PANTHER" id="PTHR46696:SF1">
    <property type="entry name" value="CYTOCHROME P450 YJIB-RELATED"/>
    <property type="match status" value="1"/>
</dbReference>
<dbReference type="InterPro" id="IPR001128">
    <property type="entry name" value="Cyt_P450"/>
</dbReference>